<dbReference type="Proteomes" id="UP000640052">
    <property type="component" value="Unassembled WGS sequence"/>
</dbReference>
<keyword evidence="2" id="KW-1185">Reference proteome</keyword>
<evidence type="ECO:0000313" key="2">
    <source>
        <dbReference type="Proteomes" id="UP000640052"/>
    </source>
</evidence>
<proteinExistence type="predicted"/>
<sequence>MPVLAGGTGTAVRLLCATLAAIGAYVGGGTAHVAPAGPVHTITLSADPVPAYTACDRGFRC</sequence>
<dbReference type="EMBL" id="BOOA01000036">
    <property type="protein sequence ID" value="GIH26100.1"/>
    <property type="molecule type" value="Genomic_DNA"/>
</dbReference>
<organism evidence="1 2">
    <name type="scientific">Acrocarpospora phusangensis</name>
    <dbReference type="NCBI Taxonomy" id="1070424"/>
    <lineage>
        <taxon>Bacteria</taxon>
        <taxon>Bacillati</taxon>
        <taxon>Actinomycetota</taxon>
        <taxon>Actinomycetes</taxon>
        <taxon>Streptosporangiales</taxon>
        <taxon>Streptosporangiaceae</taxon>
        <taxon>Acrocarpospora</taxon>
    </lineage>
</organism>
<name>A0A919QEV5_9ACTN</name>
<reference evidence="1" key="1">
    <citation type="submission" date="2021-01" db="EMBL/GenBank/DDBJ databases">
        <title>Whole genome shotgun sequence of Acrocarpospora phusangensis NBRC 108782.</title>
        <authorList>
            <person name="Komaki H."/>
            <person name="Tamura T."/>
        </authorList>
    </citation>
    <scope>NUCLEOTIDE SEQUENCE</scope>
    <source>
        <strain evidence="1">NBRC 108782</strain>
    </source>
</reference>
<evidence type="ECO:0000313" key="1">
    <source>
        <dbReference type="EMBL" id="GIH26100.1"/>
    </source>
</evidence>
<gene>
    <name evidence="1" type="ORF">Aph01nite_44100</name>
</gene>
<comment type="caution">
    <text evidence="1">The sequence shown here is derived from an EMBL/GenBank/DDBJ whole genome shotgun (WGS) entry which is preliminary data.</text>
</comment>
<dbReference type="AlphaFoldDB" id="A0A919QEV5"/>
<accession>A0A919QEV5</accession>
<protein>
    <submittedName>
        <fullName evidence="1">Uncharacterized protein</fullName>
    </submittedName>
</protein>